<dbReference type="PANTHER" id="PTHR11106:SF27">
    <property type="entry name" value="MACRO DOMAIN-CONTAINING PROTEIN"/>
    <property type="match status" value="1"/>
</dbReference>
<evidence type="ECO:0000313" key="3">
    <source>
        <dbReference type="Proteomes" id="UP000076738"/>
    </source>
</evidence>
<evidence type="ECO:0000313" key="2">
    <source>
        <dbReference type="EMBL" id="KZP00336.1"/>
    </source>
</evidence>
<dbReference type="SUPFAM" id="SSF52949">
    <property type="entry name" value="Macro domain-like"/>
    <property type="match status" value="1"/>
</dbReference>
<protein>
    <submittedName>
        <fullName evidence="2">A1pp-domain-containing protein</fullName>
    </submittedName>
</protein>
<proteinExistence type="predicted"/>
<dbReference type="STRING" id="1330018.A0A167QX21"/>
<gene>
    <name evidence="2" type="ORF">CALVIDRAFT_270638</name>
</gene>
<reference evidence="2 3" key="1">
    <citation type="journal article" date="2016" name="Mol. Biol. Evol.">
        <title>Comparative Genomics of Early-Diverging Mushroom-Forming Fungi Provides Insights into the Origins of Lignocellulose Decay Capabilities.</title>
        <authorList>
            <person name="Nagy L.G."/>
            <person name="Riley R."/>
            <person name="Tritt A."/>
            <person name="Adam C."/>
            <person name="Daum C."/>
            <person name="Floudas D."/>
            <person name="Sun H."/>
            <person name="Yadav J.S."/>
            <person name="Pangilinan J."/>
            <person name="Larsson K.H."/>
            <person name="Matsuura K."/>
            <person name="Barry K."/>
            <person name="Labutti K."/>
            <person name="Kuo R."/>
            <person name="Ohm R.A."/>
            <person name="Bhattacharya S.S."/>
            <person name="Shirouzu T."/>
            <person name="Yoshinaga Y."/>
            <person name="Martin F.M."/>
            <person name="Grigoriev I.V."/>
            <person name="Hibbett D.S."/>
        </authorList>
    </citation>
    <scope>NUCLEOTIDE SEQUENCE [LARGE SCALE GENOMIC DNA]</scope>
    <source>
        <strain evidence="2 3">TUFC12733</strain>
    </source>
</reference>
<evidence type="ECO:0000259" key="1">
    <source>
        <dbReference type="PROSITE" id="PS51154"/>
    </source>
</evidence>
<dbReference type="PANTHER" id="PTHR11106">
    <property type="entry name" value="GANGLIOSIDE INDUCED DIFFERENTIATION ASSOCIATED PROTEIN 2-RELATED"/>
    <property type="match status" value="1"/>
</dbReference>
<dbReference type="InterPro" id="IPR002589">
    <property type="entry name" value="Macro_dom"/>
</dbReference>
<dbReference type="CDD" id="cd02908">
    <property type="entry name" value="Macro_OAADPr_deacetylase"/>
    <property type="match status" value="1"/>
</dbReference>
<dbReference type="NCBIfam" id="NF001664">
    <property type="entry name" value="PRK00431.1-6"/>
    <property type="match status" value="1"/>
</dbReference>
<dbReference type="EMBL" id="KV417269">
    <property type="protein sequence ID" value="KZP00336.1"/>
    <property type="molecule type" value="Genomic_DNA"/>
</dbReference>
<dbReference type="OrthoDB" id="6077599at2759"/>
<accession>A0A167QX21</accession>
<dbReference type="AlphaFoldDB" id="A0A167QX21"/>
<dbReference type="InterPro" id="IPR043472">
    <property type="entry name" value="Macro_dom-like"/>
</dbReference>
<keyword evidence="3" id="KW-1185">Reference proteome</keyword>
<dbReference type="Proteomes" id="UP000076738">
    <property type="component" value="Unassembled WGS sequence"/>
</dbReference>
<dbReference type="SMART" id="SM00506">
    <property type="entry name" value="A1pp"/>
    <property type="match status" value="1"/>
</dbReference>
<dbReference type="Gene3D" id="3.40.220.10">
    <property type="entry name" value="Leucine Aminopeptidase, subunit E, domain 1"/>
    <property type="match status" value="1"/>
</dbReference>
<dbReference type="PROSITE" id="PS51154">
    <property type="entry name" value="MACRO"/>
    <property type="match status" value="1"/>
</dbReference>
<organism evidence="2 3">
    <name type="scientific">Calocera viscosa (strain TUFC12733)</name>
    <dbReference type="NCBI Taxonomy" id="1330018"/>
    <lineage>
        <taxon>Eukaryota</taxon>
        <taxon>Fungi</taxon>
        <taxon>Dikarya</taxon>
        <taxon>Basidiomycota</taxon>
        <taxon>Agaricomycotina</taxon>
        <taxon>Dacrymycetes</taxon>
        <taxon>Dacrymycetales</taxon>
        <taxon>Dacrymycetaceae</taxon>
        <taxon>Calocera</taxon>
    </lineage>
</organism>
<feature type="domain" description="Macro" evidence="1">
    <location>
        <begin position="154"/>
        <end position="336"/>
    </location>
</feature>
<sequence>MEASVLYGQACGAHRDRGVQRGEGRRIDECHEEHATSVKYAFFFGRHVNTSGETFLILSRCKSVVRARAANASTTLHDLHKDGFRRLLSFGRCHRTGAEAIRRLDVREESSMSNPNSQVHPPRASLLPTPTMVKLSALPTLRQVYASGLSISPSPRYKCLPKALDLLTIWKGDITELESDAIVNAANKSLLGGGGVDGAIHRAAGDELYEECKSLGGANTGEAKITRAYALPSKHVIHAVGPVYVKGKEDEKAQQLASCYSASFALAVQNQCKSIGFPSISTGIYGYPMADATHIALDMTRKFLEGPEGAMMERVVFVVFSEKDKAVYEDLVSVYFPPEESKE</sequence>
<name>A0A167QX21_CALVF</name>
<dbReference type="Pfam" id="PF01661">
    <property type="entry name" value="Macro"/>
    <property type="match status" value="1"/>
</dbReference>